<proteinExistence type="predicted"/>
<reference evidence="2 3" key="1">
    <citation type="submission" date="2024-09" db="EMBL/GenBank/DDBJ databases">
        <authorList>
            <person name="Sun Q."/>
            <person name="Mori K."/>
        </authorList>
    </citation>
    <scope>NUCLEOTIDE SEQUENCE [LARGE SCALE GENOMIC DNA]</scope>
    <source>
        <strain evidence="2 3">JCM 6917</strain>
    </source>
</reference>
<organism evidence="2 3">
    <name type="scientific">Streptomyces cinereospinus</name>
    <dbReference type="NCBI Taxonomy" id="285561"/>
    <lineage>
        <taxon>Bacteria</taxon>
        <taxon>Bacillati</taxon>
        <taxon>Actinomycetota</taxon>
        <taxon>Actinomycetes</taxon>
        <taxon>Kitasatosporales</taxon>
        <taxon>Streptomycetaceae</taxon>
        <taxon>Streptomyces</taxon>
    </lineage>
</organism>
<keyword evidence="3" id="KW-1185">Reference proteome</keyword>
<dbReference type="InterPro" id="IPR011990">
    <property type="entry name" value="TPR-like_helical_dom_sf"/>
</dbReference>
<evidence type="ECO:0000256" key="1">
    <source>
        <dbReference type="SAM" id="MobiDB-lite"/>
    </source>
</evidence>
<evidence type="ECO:0000313" key="3">
    <source>
        <dbReference type="Proteomes" id="UP001589709"/>
    </source>
</evidence>
<name>A0ABV5N9T1_9ACTN</name>
<dbReference type="RefSeq" id="WP_381350074.1">
    <property type="nucleotide sequence ID" value="NZ_JBHMCY010000085.1"/>
</dbReference>
<feature type="region of interest" description="Disordered" evidence="1">
    <location>
        <begin position="101"/>
        <end position="125"/>
    </location>
</feature>
<accession>A0ABV5N9T1</accession>
<gene>
    <name evidence="2" type="ORF">ACFF45_30875</name>
</gene>
<comment type="caution">
    <text evidence="2">The sequence shown here is derived from an EMBL/GenBank/DDBJ whole genome shotgun (WGS) entry which is preliminary data.</text>
</comment>
<evidence type="ECO:0008006" key="4">
    <source>
        <dbReference type="Google" id="ProtNLM"/>
    </source>
</evidence>
<sequence>MSGKGPVEPEEYFRTLLLALGELRGLVEVSWRQLAAQIGVPHTTLESWLRHGKVPDEVDAVKRAAGLLLAAARQHSGASTAAHVARLDQVDWSSAHAAVQSVRGEARSRSARTGRARRAQPHPAGAAVVQGPVVHRAVSSWSARQLRVHAAVPGEGCAGEQEEFALPAYVPREHDVLVRNRLRRLAESGEAALLVLRGGSCTGKTRTAYEAVREVVPAWPLVYPKTAEALVELLAGSPVAARTVVWLDDLHRLLAEPEGEQAAALLRELLEQPGPVAAVATIWPQNYRALVATPYDGQADRHGQARALLSSGWTVDVPESFTGQAWQEFVRRAASDPSLAAVAAANRGGAVTQTLAAGPELLEHWQQAPHAYGKAVLTAAIDARRLGVRAPLPEAFLKQAVTGYLTPRERAEAEPSWFEQALAYARQPIKQVTSALLPVAHPTQMGPLPGVVDVVDYLEQHAGARRWDQVPPATFWDAAYQHLGSGEDLERLALHAFSRSRYRTSRELYLRAGMRGSPDAVEGMCFSYTETGRILTLPGRDEVAALAREANDGGYSLWYVGSTLASIGTEERDQQMCVLAADLLADSYTAGYRDAAFSLAELWESTGLPEEAAQLTEHARQAEVEPAAASGADLVLVQRIREVLEHSAGPHEHGPAKIVAAPGEIRQLARRLARKPSLLPLRWQTRLPDHGYADLTEQLLSALIDSGSQIAVFDLERFLARQGRDEAAASVLTTAAEEGNDRAVAELVSRWCTSRPEEAGKLLEHCRRSGRAQAVVSAVRPLLTRPQPAVRRLAEEHLGQLAQDGSSGAQMVLAVWRLDQWQQSGPVAGSAVPQEILRLLEKASAHQTEARRLLGQRALIAGNATKAEFFYRGAIDGGDYSVLTDLARLLHPDSHDGEAQLVRCGLEADGSASTPW</sequence>
<protein>
    <recommendedName>
        <fullName evidence="4">XRE family transcriptional regulator</fullName>
    </recommendedName>
</protein>
<dbReference type="Gene3D" id="1.25.40.10">
    <property type="entry name" value="Tetratricopeptide repeat domain"/>
    <property type="match status" value="1"/>
</dbReference>
<feature type="compositionally biased region" description="Basic residues" evidence="1">
    <location>
        <begin position="109"/>
        <end position="120"/>
    </location>
</feature>
<dbReference type="EMBL" id="JBHMCY010000085">
    <property type="protein sequence ID" value="MFB9466982.1"/>
    <property type="molecule type" value="Genomic_DNA"/>
</dbReference>
<evidence type="ECO:0000313" key="2">
    <source>
        <dbReference type="EMBL" id="MFB9466982.1"/>
    </source>
</evidence>
<dbReference type="Proteomes" id="UP001589709">
    <property type="component" value="Unassembled WGS sequence"/>
</dbReference>